<comment type="caution">
    <text evidence="1">The sequence shown here is derived from an EMBL/GenBank/DDBJ whole genome shotgun (WGS) entry which is preliminary data.</text>
</comment>
<dbReference type="Pfam" id="PF07722">
    <property type="entry name" value="Peptidase_C26"/>
    <property type="match status" value="1"/>
</dbReference>
<dbReference type="GO" id="GO:0006598">
    <property type="term" value="P:polyamine catabolic process"/>
    <property type="evidence" value="ECO:0007669"/>
    <property type="project" value="TreeGrafter"/>
</dbReference>
<protein>
    <submittedName>
        <fullName evidence="1">Gamma-glutamyl-gamma-aminobutyrate hydrolase family protein</fullName>
    </submittedName>
</protein>
<dbReference type="GO" id="GO:0005829">
    <property type="term" value="C:cytosol"/>
    <property type="evidence" value="ECO:0007669"/>
    <property type="project" value="TreeGrafter"/>
</dbReference>
<accession>A0A927CFK9</accession>
<dbReference type="Gene3D" id="3.40.50.880">
    <property type="match status" value="1"/>
</dbReference>
<dbReference type="Proteomes" id="UP000639396">
    <property type="component" value="Unassembled WGS sequence"/>
</dbReference>
<dbReference type="CDD" id="cd01745">
    <property type="entry name" value="GATase1_2"/>
    <property type="match status" value="1"/>
</dbReference>
<dbReference type="InterPro" id="IPR011697">
    <property type="entry name" value="Peptidase_C26"/>
</dbReference>
<keyword evidence="2" id="KW-1185">Reference proteome</keyword>
<reference evidence="1" key="1">
    <citation type="submission" date="2020-09" db="EMBL/GenBank/DDBJ databases">
        <title>A novel bacterium of genus Paenibacillus, isolated from South China Sea.</title>
        <authorList>
            <person name="Huang H."/>
            <person name="Mo K."/>
            <person name="Hu Y."/>
        </authorList>
    </citation>
    <scope>NUCLEOTIDE SEQUENCE</scope>
    <source>
        <strain evidence="1">IB182363</strain>
    </source>
</reference>
<dbReference type="EMBL" id="JACXJA010000040">
    <property type="protein sequence ID" value="MBD2865311.1"/>
    <property type="molecule type" value="Genomic_DNA"/>
</dbReference>
<dbReference type="GO" id="GO:0033969">
    <property type="term" value="F:gamma-glutamyl-gamma-aminobutyrate hydrolase activity"/>
    <property type="evidence" value="ECO:0007669"/>
    <property type="project" value="TreeGrafter"/>
</dbReference>
<proteinExistence type="predicted"/>
<dbReference type="PANTHER" id="PTHR43235:SF1">
    <property type="entry name" value="GLUTAMINE AMIDOTRANSFERASE PB2B2.05-RELATED"/>
    <property type="match status" value="1"/>
</dbReference>
<keyword evidence="1" id="KW-0378">Hydrolase</keyword>
<gene>
    <name evidence="1" type="ORF">IDH45_25335</name>
</gene>
<dbReference type="PANTHER" id="PTHR43235">
    <property type="entry name" value="GLUTAMINE AMIDOTRANSFERASE PB2B2.05-RELATED"/>
    <property type="match status" value="1"/>
</dbReference>
<organism evidence="1 2">
    <name type="scientific">Paenibacillus oceani</name>
    <dbReference type="NCBI Taxonomy" id="2772510"/>
    <lineage>
        <taxon>Bacteria</taxon>
        <taxon>Bacillati</taxon>
        <taxon>Bacillota</taxon>
        <taxon>Bacilli</taxon>
        <taxon>Bacillales</taxon>
        <taxon>Paenibacillaceae</taxon>
        <taxon>Paenibacillus</taxon>
    </lineage>
</organism>
<evidence type="ECO:0000313" key="2">
    <source>
        <dbReference type="Proteomes" id="UP000639396"/>
    </source>
</evidence>
<dbReference type="InterPro" id="IPR029062">
    <property type="entry name" value="Class_I_gatase-like"/>
</dbReference>
<dbReference type="InterPro" id="IPR044668">
    <property type="entry name" value="PuuD-like"/>
</dbReference>
<sequence>MKHSGRLPRIGVVGYYISEEEAVGGHIRGIPRQSFSLFSNDMIHAIFQSGATPIPLPVVDRDKIGRQLDTIDGLVFSGGEDVDPRLYGEELQPTSHRIDPVRDKYEMELMELALERNMPILCICRGMQLLNVFCGGTLHADIGELADPTLTHWETKEPWRSVHPIELKPDHFVSAVLGGAQIEVNSIHHQSVKQLGEGLEVVGQSSDDIVEAIAMKERSNVLALQWHPEMIARKDESGLRPFQWLNQQATATKRE</sequence>
<dbReference type="RefSeq" id="WP_190930930.1">
    <property type="nucleotide sequence ID" value="NZ_JACXJA010000040.1"/>
</dbReference>
<dbReference type="PROSITE" id="PS51273">
    <property type="entry name" value="GATASE_TYPE_1"/>
    <property type="match status" value="1"/>
</dbReference>
<name>A0A927CFK9_9BACL</name>
<dbReference type="AlphaFoldDB" id="A0A927CFK9"/>
<dbReference type="SUPFAM" id="SSF52317">
    <property type="entry name" value="Class I glutamine amidotransferase-like"/>
    <property type="match status" value="1"/>
</dbReference>
<evidence type="ECO:0000313" key="1">
    <source>
        <dbReference type="EMBL" id="MBD2865311.1"/>
    </source>
</evidence>